<keyword evidence="4" id="KW-0479">Metal-binding</keyword>
<dbReference type="InterPro" id="IPR015422">
    <property type="entry name" value="PyrdxlP-dep_Trfase_small"/>
</dbReference>
<gene>
    <name evidence="10" type="ORF">GCM10023168_29950</name>
</gene>
<comment type="caution">
    <text evidence="10">The sequence shown here is derived from an EMBL/GenBank/DDBJ whole genome shotgun (WGS) entry which is preliminary data.</text>
</comment>
<dbReference type="SUPFAM" id="SSF53383">
    <property type="entry name" value="PLP-dependent transferases"/>
    <property type="match status" value="1"/>
</dbReference>
<dbReference type="Gene3D" id="3.40.640.10">
    <property type="entry name" value="Type I PLP-dependent aspartate aminotransferase-like (Major domain)"/>
    <property type="match status" value="1"/>
</dbReference>
<keyword evidence="6" id="KW-0408">Iron</keyword>
<keyword evidence="7" id="KW-0411">Iron-sulfur</keyword>
<dbReference type="PANTHER" id="PTHR11601">
    <property type="entry name" value="CYSTEINE DESULFURYLASE FAMILY MEMBER"/>
    <property type="match status" value="1"/>
</dbReference>
<dbReference type="RefSeq" id="WP_345207428.1">
    <property type="nucleotide sequence ID" value="NZ_BAABGM010000020.1"/>
</dbReference>
<dbReference type="EMBL" id="BAABGM010000020">
    <property type="protein sequence ID" value="GAA4410343.1"/>
    <property type="molecule type" value="Genomic_DNA"/>
</dbReference>
<dbReference type="Gene3D" id="1.10.260.50">
    <property type="match status" value="1"/>
</dbReference>
<evidence type="ECO:0000259" key="9">
    <source>
        <dbReference type="Pfam" id="PF00266"/>
    </source>
</evidence>
<protein>
    <submittedName>
        <fullName evidence="10">Cysteine desulfurase family protein</fullName>
    </submittedName>
</protein>
<keyword evidence="3" id="KW-0808">Transferase</keyword>
<evidence type="ECO:0000256" key="7">
    <source>
        <dbReference type="ARBA" id="ARBA00023014"/>
    </source>
</evidence>
<keyword evidence="11" id="KW-1185">Reference proteome</keyword>
<dbReference type="PIRSF" id="PIRSF005572">
    <property type="entry name" value="NifS"/>
    <property type="match status" value="1"/>
</dbReference>
<dbReference type="Proteomes" id="UP001500945">
    <property type="component" value="Unassembled WGS sequence"/>
</dbReference>
<evidence type="ECO:0000313" key="11">
    <source>
        <dbReference type="Proteomes" id="UP001500945"/>
    </source>
</evidence>
<name>A0ABP8KN97_9MICO</name>
<comment type="similarity">
    <text evidence="2">Belongs to the class-V pyridoxal-phosphate-dependent aminotransferase family. NifS/IscS subfamily.</text>
</comment>
<keyword evidence="5" id="KW-0663">Pyridoxal phosphate</keyword>
<sequence>MTTASAHPALRGRPVYLDHNATTPIDPAVVEAMTPYLTREFGNPSSSHTYGAAAHVGLEEARRQVAGLVCAPAGAVVFTGSGTEADALAIRGAVLAAPPGRRRHVITQGTEHPAVLAACRELEDLHGVDVTYLGVDQNGQVDAAEVAAAITAHTVLVSVMHANNETGTIQPIARIARATRSAGVLLHVDAAQSAGKIDIDVDALGVDLLTVVGHKLYAPKGIGALYIRPGVTLHPLIGGGGQERGLRAGTENVAYAVGFGEAAALAARSLAGGETQRLRGLRDRFERRMETLLPGRVHLNGHPTQRLPNTANVRIDRAPALALLANLTDVVVSAGSACHAGRDEPSPVLTAMGLSATQALAAIRVSLGRWTSPDEVDDASAHIAHAARARST</sequence>
<evidence type="ECO:0000313" key="10">
    <source>
        <dbReference type="EMBL" id="GAA4410343.1"/>
    </source>
</evidence>
<evidence type="ECO:0000256" key="1">
    <source>
        <dbReference type="ARBA" id="ARBA00001933"/>
    </source>
</evidence>
<organism evidence="10 11">
    <name type="scientific">Fodinibacter luteus</name>
    <dbReference type="NCBI Taxonomy" id="552064"/>
    <lineage>
        <taxon>Bacteria</taxon>
        <taxon>Bacillati</taxon>
        <taxon>Actinomycetota</taxon>
        <taxon>Actinomycetes</taxon>
        <taxon>Micrococcales</taxon>
        <taxon>Intrasporangiaceae</taxon>
        <taxon>Fodinibacter (ex Wang et al. 2009)</taxon>
    </lineage>
</organism>
<dbReference type="Pfam" id="PF00266">
    <property type="entry name" value="Aminotran_5"/>
    <property type="match status" value="1"/>
</dbReference>
<dbReference type="InterPro" id="IPR000192">
    <property type="entry name" value="Aminotrans_V_dom"/>
</dbReference>
<proteinExistence type="inferred from homology"/>
<accession>A0ABP8KN97</accession>
<evidence type="ECO:0000256" key="6">
    <source>
        <dbReference type="ARBA" id="ARBA00023004"/>
    </source>
</evidence>
<dbReference type="InterPro" id="IPR015421">
    <property type="entry name" value="PyrdxlP-dep_Trfase_major"/>
</dbReference>
<evidence type="ECO:0000256" key="5">
    <source>
        <dbReference type="ARBA" id="ARBA00022898"/>
    </source>
</evidence>
<evidence type="ECO:0000256" key="2">
    <source>
        <dbReference type="ARBA" id="ARBA00006490"/>
    </source>
</evidence>
<dbReference type="InterPro" id="IPR015424">
    <property type="entry name" value="PyrdxlP-dep_Trfase"/>
</dbReference>
<dbReference type="InterPro" id="IPR016454">
    <property type="entry name" value="Cysteine_dSase"/>
</dbReference>
<feature type="domain" description="Aminotransferase class V" evidence="9">
    <location>
        <begin position="15"/>
        <end position="377"/>
    </location>
</feature>
<dbReference type="Gene3D" id="3.90.1150.10">
    <property type="entry name" value="Aspartate Aminotransferase, domain 1"/>
    <property type="match status" value="1"/>
</dbReference>
<dbReference type="PANTHER" id="PTHR11601:SF34">
    <property type="entry name" value="CYSTEINE DESULFURASE"/>
    <property type="match status" value="1"/>
</dbReference>
<evidence type="ECO:0000256" key="3">
    <source>
        <dbReference type="ARBA" id="ARBA00022679"/>
    </source>
</evidence>
<reference evidence="11" key="1">
    <citation type="journal article" date="2019" name="Int. J. Syst. Evol. Microbiol.">
        <title>The Global Catalogue of Microorganisms (GCM) 10K type strain sequencing project: providing services to taxonomists for standard genome sequencing and annotation.</title>
        <authorList>
            <consortium name="The Broad Institute Genomics Platform"/>
            <consortium name="The Broad Institute Genome Sequencing Center for Infectious Disease"/>
            <person name="Wu L."/>
            <person name="Ma J."/>
        </authorList>
    </citation>
    <scope>NUCLEOTIDE SEQUENCE [LARGE SCALE GENOMIC DNA]</scope>
    <source>
        <strain evidence="11">JCM 17809</strain>
    </source>
</reference>
<evidence type="ECO:0000256" key="8">
    <source>
        <dbReference type="ARBA" id="ARBA00050776"/>
    </source>
</evidence>
<comment type="cofactor">
    <cofactor evidence="1">
        <name>pyridoxal 5'-phosphate</name>
        <dbReference type="ChEBI" id="CHEBI:597326"/>
    </cofactor>
</comment>
<evidence type="ECO:0000256" key="4">
    <source>
        <dbReference type="ARBA" id="ARBA00022723"/>
    </source>
</evidence>
<comment type="catalytic activity">
    <reaction evidence="8">
        <text>(sulfur carrier)-H + L-cysteine = (sulfur carrier)-SH + L-alanine</text>
        <dbReference type="Rhea" id="RHEA:43892"/>
        <dbReference type="Rhea" id="RHEA-COMP:14737"/>
        <dbReference type="Rhea" id="RHEA-COMP:14739"/>
        <dbReference type="ChEBI" id="CHEBI:29917"/>
        <dbReference type="ChEBI" id="CHEBI:35235"/>
        <dbReference type="ChEBI" id="CHEBI:57972"/>
        <dbReference type="ChEBI" id="CHEBI:64428"/>
        <dbReference type="EC" id="2.8.1.7"/>
    </reaction>
</comment>